<dbReference type="InterPro" id="IPR001810">
    <property type="entry name" value="F-box_dom"/>
</dbReference>
<dbReference type="HOGENOM" id="CLU_841909_0_0_1"/>
<dbReference type="AlphaFoldDB" id="G1XFE2"/>
<feature type="domain" description="F-box" evidence="2">
    <location>
        <begin position="9"/>
        <end position="55"/>
    </location>
</feature>
<dbReference type="OrthoDB" id="5348876at2759"/>
<feature type="region of interest" description="Disordered" evidence="1">
    <location>
        <begin position="206"/>
        <end position="242"/>
    </location>
</feature>
<evidence type="ECO:0000259" key="2">
    <source>
        <dbReference type="PROSITE" id="PS50181"/>
    </source>
</evidence>
<comment type="caution">
    <text evidence="3">The sequence shown here is derived from an EMBL/GenBank/DDBJ whole genome shotgun (WGS) entry which is preliminary data.</text>
</comment>
<feature type="compositionally biased region" description="Acidic residues" evidence="1">
    <location>
        <begin position="210"/>
        <end position="221"/>
    </location>
</feature>
<evidence type="ECO:0000313" key="3">
    <source>
        <dbReference type="EMBL" id="EGX48088.1"/>
    </source>
</evidence>
<dbReference type="InterPro" id="IPR036047">
    <property type="entry name" value="F-box-like_dom_sf"/>
</dbReference>
<keyword evidence="4" id="KW-1185">Reference proteome</keyword>
<dbReference type="InParanoid" id="G1XFE2"/>
<evidence type="ECO:0000313" key="4">
    <source>
        <dbReference type="Proteomes" id="UP000008784"/>
    </source>
</evidence>
<dbReference type="Gene3D" id="1.20.1280.50">
    <property type="match status" value="1"/>
</dbReference>
<reference evidence="3 4" key="1">
    <citation type="journal article" date="2011" name="PLoS Pathog.">
        <title>Genomic and proteomic analyses of the fungus Arthrobotrys oligospora provide insights into nematode-trap formation.</title>
        <authorList>
            <person name="Yang J."/>
            <person name="Wang L."/>
            <person name="Ji X."/>
            <person name="Feng Y."/>
            <person name="Li X."/>
            <person name="Zou C."/>
            <person name="Xu J."/>
            <person name="Ren Y."/>
            <person name="Mi Q."/>
            <person name="Wu J."/>
            <person name="Liu S."/>
            <person name="Liu Y."/>
            <person name="Huang X."/>
            <person name="Wang H."/>
            <person name="Niu X."/>
            <person name="Li J."/>
            <person name="Liang L."/>
            <person name="Luo Y."/>
            <person name="Ji K."/>
            <person name="Zhou W."/>
            <person name="Yu Z."/>
            <person name="Li G."/>
            <person name="Liu Y."/>
            <person name="Li L."/>
            <person name="Qiao M."/>
            <person name="Feng L."/>
            <person name="Zhang K.-Q."/>
        </authorList>
    </citation>
    <scope>NUCLEOTIDE SEQUENCE [LARGE SCALE GENOMIC DNA]</scope>
    <source>
        <strain evidence="4">ATCC 24927 / CBS 115.81 / DSM 1491</strain>
    </source>
</reference>
<name>G1XFE2_ARTOA</name>
<evidence type="ECO:0000256" key="1">
    <source>
        <dbReference type="SAM" id="MobiDB-lite"/>
    </source>
</evidence>
<dbReference type="GeneID" id="22894451"/>
<accession>G1XFE2</accession>
<dbReference type="PROSITE" id="PS50181">
    <property type="entry name" value="FBOX"/>
    <property type="match status" value="1"/>
</dbReference>
<feature type="compositionally biased region" description="Basic and acidic residues" evidence="1">
    <location>
        <begin position="222"/>
        <end position="242"/>
    </location>
</feature>
<dbReference type="RefSeq" id="XP_011123204.1">
    <property type="nucleotide sequence ID" value="XM_011124902.1"/>
</dbReference>
<protein>
    <recommendedName>
        <fullName evidence="2">F-box domain-containing protein</fullName>
    </recommendedName>
</protein>
<dbReference type="EMBL" id="ADOT01000144">
    <property type="protein sequence ID" value="EGX48088.1"/>
    <property type="molecule type" value="Genomic_DNA"/>
</dbReference>
<organism evidence="3 4">
    <name type="scientific">Arthrobotrys oligospora (strain ATCC 24927 / CBS 115.81 / DSM 1491)</name>
    <name type="common">Nematode-trapping fungus</name>
    <name type="synonym">Didymozoophaga oligospora</name>
    <dbReference type="NCBI Taxonomy" id="756982"/>
    <lineage>
        <taxon>Eukaryota</taxon>
        <taxon>Fungi</taxon>
        <taxon>Dikarya</taxon>
        <taxon>Ascomycota</taxon>
        <taxon>Pezizomycotina</taxon>
        <taxon>Orbiliomycetes</taxon>
        <taxon>Orbiliales</taxon>
        <taxon>Orbiliaceae</taxon>
        <taxon>Orbilia</taxon>
        <taxon>Orbilia oligospora</taxon>
    </lineage>
</organism>
<dbReference type="SUPFAM" id="SSF81383">
    <property type="entry name" value="F-box domain"/>
    <property type="match status" value="1"/>
</dbReference>
<proteinExistence type="predicted"/>
<dbReference type="Proteomes" id="UP000008784">
    <property type="component" value="Unassembled WGS sequence"/>
</dbReference>
<sequence length="330" mass="37139">MSLSKLSNTDPLMALPVELQLEVVKYLGIKELIALVETHQHWSKVIRTHKSIQKGLYTFLDNGVGIHNLLIQGVGEDLECELDEKTNLLKSMTYLSPSESATKAQDPKTKITIPVNSPLLDEPVIFPGSLPPTIPLFWKTYDDDIILPRTQYPDLDFLGLEPLRSPSPLQLERTPPIREFTSNRPSTPSDWLWGADILKPRASDSIFPDFESEENPQDFESEEKPKDVETETKDPDDLPSRGEFTIRHMLQAIMTEALGHRKLLHSVQSRPREYVWSDDGKGFVKASEDCVFTFAGQDPSSGTKHEGSEPCEPWVFSVSLSKKLNGTLTI</sequence>
<gene>
    <name evidence="3" type="ORF">AOL_s00081g84</name>
</gene>